<protein>
    <submittedName>
        <fullName evidence="2 3">Uncharacterized protein</fullName>
    </submittedName>
</protein>
<dbReference type="EnsemblProtists" id="EKX37667">
    <property type="protein sequence ID" value="EKX37667"/>
    <property type="gene ID" value="GUITHDRAFT_116144"/>
</dbReference>
<reference evidence="4" key="2">
    <citation type="submission" date="2012-11" db="EMBL/GenBank/DDBJ databases">
        <authorList>
            <person name="Kuo A."/>
            <person name="Curtis B.A."/>
            <person name="Tanifuji G."/>
            <person name="Burki F."/>
            <person name="Gruber A."/>
            <person name="Irimia M."/>
            <person name="Maruyama S."/>
            <person name="Arias M.C."/>
            <person name="Ball S.G."/>
            <person name="Gile G.H."/>
            <person name="Hirakawa Y."/>
            <person name="Hopkins J.F."/>
            <person name="Rensing S.A."/>
            <person name="Schmutz J."/>
            <person name="Symeonidi A."/>
            <person name="Elias M."/>
            <person name="Eveleigh R.J."/>
            <person name="Herman E.K."/>
            <person name="Klute M.J."/>
            <person name="Nakayama T."/>
            <person name="Obornik M."/>
            <person name="Reyes-Prieto A."/>
            <person name="Armbrust E.V."/>
            <person name="Aves S.J."/>
            <person name="Beiko R.G."/>
            <person name="Coutinho P."/>
            <person name="Dacks J.B."/>
            <person name="Durnford D.G."/>
            <person name="Fast N.M."/>
            <person name="Green B.R."/>
            <person name="Grisdale C."/>
            <person name="Hempe F."/>
            <person name="Henrissat B."/>
            <person name="Hoppner M.P."/>
            <person name="Ishida K.-I."/>
            <person name="Kim E."/>
            <person name="Koreny L."/>
            <person name="Kroth P.G."/>
            <person name="Liu Y."/>
            <person name="Malik S.-B."/>
            <person name="Maier U.G."/>
            <person name="McRose D."/>
            <person name="Mock T."/>
            <person name="Neilson J.A."/>
            <person name="Onodera N.T."/>
            <person name="Poole A.M."/>
            <person name="Pritham E.J."/>
            <person name="Richards T.A."/>
            <person name="Rocap G."/>
            <person name="Roy S.W."/>
            <person name="Sarai C."/>
            <person name="Schaack S."/>
            <person name="Shirato S."/>
            <person name="Slamovits C.H."/>
            <person name="Spencer D.F."/>
            <person name="Suzuki S."/>
            <person name="Worden A.Z."/>
            <person name="Zauner S."/>
            <person name="Barry K."/>
            <person name="Bell C."/>
            <person name="Bharti A.K."/>
            <person name="Crow J.A."/>
            <person name="Grimwood J."/>
            <person name="Kramer R."/>
            <person name="Lindquist E."/>
            <person name="Lucas S."/>
            <person name="Salamov A."/>
            <person name="McFadden G.I."/>
            <person name="Lane C.E."/>
            <person name="Keeling P.J."/>
            <person name="Gray M.W."/>
            <person name="Grigoriev I.V."/>
            <person name="Archibald J.M."/>
        </authorList>
    </citation>
    <scope>NUCLEOTIDE SEQUENCE</scope>
    <source>
        <strain evidence="4">CCMP2712</strain>
    </source>
</reference>
<keyword evidence="4" id="KW-1185">Reference proteome</keyword>
<reference evidence="2 4" key="1">
    <citation type="journal article" date="2012" name="Nature">
        <title>Algal genomes reveal evolutionary mosaicism and the fate of nucleomorphs.</title>
        <authorList>
            <consortium name="DOE Joint Genome Institute"/>
            <person name="Curtis B.A."/>
            <person name="Tanifuji G."/>
            <person name="Burki F."/>
            <person name="Gruber A."/>
            <person name="Irimia M."/>
            <person name="Maruyama S."/>
            <person name="Arias M.C."/>
            <person name="Ball S.G."/>
            <person name="Gile G.H."/>
            <person name="Hirakawa Y."/>
            <person name="Hopkins J.F."/>
            <person name="Kuo A."/>
            <person name="Rensing S.A."/>
            <person name="Schmutz J."/>
            <person name="Symeonidi A."/>
            <person name="Elias M."/>
            <person name="Eveleigh R.J."/>
            <person name="Herman E.K."/>
            <person name="Klute M.J."/>
            <person name="Nakayama T."/>
            <person name="Obornik M."/>
            <person name="Reyes-Prieto A."/>
            <person name="Armbrust E.V."/>
            <person name="Aves S.J."/>
            <person name="Beiko R.G."/>
            <person name="Coutinho P."/>
            <person name="Dacks J.B."/>
            <person name="Durnford D.G."/>
            <person name="Fast N.M."/>
            <person name="Green B.R."/>
            <person name="Grisdale C.J."/>
            <person name="Hempel F."/>
            <person name="Henrissat B."/>
            <person name="Hoppner M.P."/>
            <person name="Ishida K."/>
            <person name="Kim E."/>
            <person name="Koreny L."/>
            <person name="Kroth P.G."/>
            <person name="Liu Y."/>
            <person name="Malik S.B."/>
            <person name="Maier U.G."/>
            <person name="McRose D."/>
            <person name="Mock T."/>
            <person name="Neilson J.A."/>
            <person name="Onodera N.T."/>
            <person name="Poole A.M."/>
            <person name="Pritham E.J."/>
            <person name="Richards T.A."/>
            <person name="Rocap G."/>
            <person name="Roy S.W."/>
            <person name="Sarai C."/>
            <person name="Schaack S."/>
            <person name="Shirato S."/>
            <person name="Slamovits C.H."/>
            <person name="Spencer D.F."/>
            <person name="Suzuki S."/>
            <person name="Worden A.Z."/>
            <person name="Zauner S."/>
            <person name="Barry K."/>
            <person name="Bell C."/>
            <person name="Bharti A.K."/>
            <person name="Crow J.A."/>
            <person name="Grimwood J."/>
            <person name="Kramer R."/>
            <person name="Lindquist E."/>
            <person name="Lucas S."/>
            <person name="Salamov A."/>
            <person name="McFadden G.I."/>
            <person name="Lane C.E."/>
            <person name="Keeling P.J."/>
            <person name="Gray M.W."/>
            <person name="Grigoriev I.V."/>
            <person name="Archibald J.M."/>
        </authorList>
    </citation>
    <scope>NUCLEOTIDE SEQUENCE</scope>
    <source>
        <strain evidence="2 4">CCMP2712</strain>
    </source>
</reference>
<feature type="region of interest" description="Disordered" evidence="1">
    <location>
        <begin position="205"/>
        <end position="247"/>
    </location>
</feature>
<dbReference type="STRING" id="905079.L1INL7"/>
<dbReference type="HOGENOM" id="CLU_1126318_0_0_1"/>
<feature type="region of interest" description="Disordered" evidence="1">
    <location>
        <begin position="1"/>
        <end position="94"/>
    </location>
</feature>
<dbReference type="GeneID" id="17294431"/>
<dbReference type="RefSeq" id="XP_005824647.1">
    <property type="nucleotide sequence ID" value="XM_005824590.1"/>
</dbReference>
<organism evidence="2">
    <name type="scientific">Guillardia theta (strain CCMP2712)</name>
    <name type="common">Cryptophyte</name>
    <dbReference type="NCBI Taxonomy" id="905079"/>
    <lineage>
        <taxon>Eukaryota</taxon>
        <taxon>Cryptophyceae</taxon>
        <taxon>Pyrenomonadales</taxon>
        <taxon>Geminigeraceae</taxon>
        <taxon>Guillardia</taxon>
    </lineage>
</organism>
<name>L1INL7_GUITC</name>
<reference evidence="3" key="3">
    <citation type="submission" date="2016-03" db="UniProtKB">
        <authorList>
            <consortium name="EnsemblProtists"/>
        </authorList>
    </citation>
    <scope>IDENTIFICATION</scope>
</reference>
<dbReference type="PANTHER" id="PTHR21032">
    <property type="entry name" value="G PATCH DOMAIN-CONTAINING PROTEIN 11"/>
    <property type="match status" value="1"/>
</dbReference>
<evidence type="ECO:0000313" key="3">
    <source>
        <dbReference type="EnsemblProtists" id="EKX37667"/>
    </source>
</evidence>
<feature type="compositionally biased region" description="Basic and acidic residues" evidence="1">
    <location>
        <begin position="56"/>
        <end position="84"/>
    </location>
</feature>
<feature type="compositionally biased region" description="Basic and acidic residues" evidence="1">
    <location>
        <begin position="127"/>
        <end position="145"/>
    </location>
</feature>
<accession>L1INL7</accession>
<evidence type="ECO:0000313" key="4">
    <source>
        <dbReference type="Proteomes" id="UP000011087"/>
    </source>
</evidence>
<dbReference type="OMA" id="YLRESHF"/>
<evidence type="ECO:0000313" key="2">
    <source>
        <dbReference type="EMBL" id="EKX37667.1"/>
    </source>
</evidence>
<dbReference type="OrthoDB" id="786951at2759"/>
<feature type="compositionally biased region" description="Basic and acidic residues" evidence="1">
    <location>
        <begin position="205"/>
        <end position="216"/>
    </location>
</feature>
<sequence length="247" mass="27294">MSKPAPSWLKGFAGKRKEAAKESTPSFDAKKAKTAQEEGEGIEDYMADHILPQDEASSRRRVERNTEKTRPLKERMSEALDKAGAESGLSNPIGNDNIGFRLGLGKEKSGLAAPLDIHMKKASRRGLGVEEETRRIAQEQARNKAENVSNLKDSFLSRQKANFETKQNIRDLSRAQKVCETLDRAAGLENPQLWGISMDEDGKLAGEEAVEQRIEAPDGSAYSRVVSGRPQDRSEMSPEDIVSLLSR</sequence>
<dbReference type="PANTHER" id="PTHR21032:SF0">
    <property type="entry name" value="G PATCH DOMAIN-CONTAINING PROTEIN 11"/>
    <property type="match status" value="1"/>
</dbReference>
<feature type="region of interest" description="Disordered" evidence="1">
    <location>
        <begin position="124"/>
        <end position="150"/>
    </location>
</feature>
<gene>
    <name evidence="2" type="ORF">GUITHDRAFT_116144</name>
</gene>
<dbReference type="KEGG" id="gtt:GUITHDRAFT_116144"/>
<dbReference type="Proteomes" id="UP000011087">
    <property type="component" value="Unassembled WGS sequence"/>
</dbReference>
<dbReference type="InterPro" id="IPR039249">
    <property type="entry name" value="GPATCH11"/>
</dbReference>
<dbReference type="EMBL" id="JH993056">
    <property type="protein sequence ID" value="EKX37667.1"/>
    <property type="molecule type" value="Genomic_DNA"/>
</dbReference>
<proteinExistence type="predicted"/>
<evidence type="ECO:0000256" key="1">
    <source>
        <dbReference type="SAM" id="MobiDB-lite"/>
    </source>
</evidence>
<dbReference type="AlphaFoldDB" id="L1INL7"/>
<dbReference type="GO" id="GO:0000776">
    <property type="term" value="C:kinetochore"/>
    <property type="evidence" value="ECO:0007669"/>
    <property type="project" value="TreeGrafter"/>
</dbReference>
<dbReference type="PaxDb" id="55529-EKX37667"/>